<feature type="region of interest" description="Disordered" evidence="1">
    <location>
        <begin position="218"/>
        <end position="258"/>
    </location>
</feature>
<name>A0AA35M8M0_9HYPO</name>
<feature type="compositionally biased region" description="Basic residues" evidence="1">
    <location>
        <begin position="235"/>
        <end position="245"/>
    </location>
</feature>
<evidence type="ECO:0000313" key="2">
    <source>
        <dbReference type="EMBL" id="CAI6092557.1"/>
    </source>
</evidence>
<dbReference type="EMBL" id="CABFNP030001226">
    <property type="protein sequence ID" value="CAI6092557.1"/>
    <property type="molecule type" value="Genomic_DNA"/>
</dbReference>
<proteinExistence type="predicted"/>
<dbReference type="GO" id="GO:0003677">
    <property type="term" value="F:DNA binding"/>
    <property type="evidence" value="ECO:0007669"/>
    <property type="project" value="InterPro"/>
</dbReference>
<protein>
    <recommendedName>
        <fullName evidence="4">MADS-box domain-containing protein</fullName>
    </recommendedName>
</protein>
<feature type="region of interest" description="Disordered" evidence="1">
    <location>
        <begin position="145"/>
        <end position="181"/>
    </location>
</feature>
<evidence type="ECO:0008006" key="4">
    <source>
        <dbReference type="Google" id="ProtNLM"/>
    </source>
</evidence>
<dbReference type="Proteomes" id="UP001160390">
    <property type="component" value="Unassembled WGS sequence"/>
</dbReference>
<gene>
    <name evidence="2" type="ORF">CCHLO57077_00019439</name>
</gene>
<sequence>MSARNTKVKRSFDTRTFGLHKKATELHKLSGANALVLTLYEGKLRCFSSHSANEWPIIRPIIEQLSIGDTLLGPGHFTSVSEHMSLPRGSSILSDGDVVSTSAILTEPLNPHLNLPSNPGHLAPLDDDAVRQSYLVDLESLQSLQSSQSPVGQSVITRPDLSRPPTPPLTPSPPTTPSLPAIQDRSEEEWACYNSKVLQDVNDSFSLGSPLLFQSLKTDTVAEPIDPAKSAPLRRSSKEHRKRKRGTEQALELGTQNT</sequence>
<accession>A0AA35M8M0</accession>
<comment type="caution">
    <text evidence="2">The sequence shown here is derived from an EMBL/GenBank/DDBJ whole genome shotgun (WGS) entry which is preliminary data.</text>
</comment>
<feature type="compositionally biased region" description="Low complexity" evidence="1">
    <location>
        <begin position="145"/>
        <end position="159"/>
    </location>
</feature>
<dbReference type="InterPro" id="IPR036879">
    <property type="entry name" value="TF_MADSbox_sf"/>
</dbReference>
<feature type="compositionally biased region" description="Pro residues" evidence="1">
    <location>
        <begin position="162"/>
        <end position="177"/>
    </location>
</feature>
<dbReference type="GO" id="GO:0045944">
    <property type="term" value="P:positive regulation of transcription by RNA polymerase II"/>
    <property type="evidence" value="ECO:0007669"/>
    <property type="project" value="UniProtKB-ARBA"/>
</dbReference>
<dbReference type="SUPFAM" id="SSF55455">
    <property type="entry name" value="SRF-like"/>
    <property type="match status" value="1"/>
</dbReference>
<evidence type="ECO:0000256" key="1">
    <source>
        <dbReference type="SAM" id="MobiDB-lite"/>
    </source>
</evidence>
<dbReference type="GO" id="GO:0046983">
    <property type="term" value="F:protein dimerization activity"/>
    <property type="evidence" value="ECO:0007669"/>
    <property type="project" value="InterPro"/>
</dbReference>
<dbReference type="AlphaFoldDB" id="A0AA35M8M0"/>
<keyword evidence="3" id="KW-1185">Reference proteome</keyword>
<organism evidence="2 3">
    <name type="scientific">Clonostachys chloroleuca</name>
    <dbReference type="NCBI Taxonomy" id="1926264"/>
    <lineage>
        <taxon>Eukaryota</taxon>
        <taxon>Fungi</taxon>
        <taxon>Dikarya</taxon>
        <taxon>Ascomycota</taxon>
        <taxon>Pezizomycotina</taxon>
        <taxon>Sordariomycetes</taxon>
        <taxon>Hypocreomycetidae</taxon>
        <taxon>Hypocreales</taxon>
        <taxon>Bionectriaceae</taxon>
        <taxon>Clonostachys</taxon>
    </lineage>
</organism>
<evidence type="ECO:0000313" key="3">
    <source>
        <dbReference type="Proteomes" id="UP001160390"/>
    </source>
</evidence>
<reference evidence="2" key="1">
    <citation type="submission" date="2023-01" db="EMBL/GenBank/DDBJ databases">
        <authorList>
            <person name="Piombo E."/>
        </authorList>
    </citation>
    <scope>NUCLEOTIDE SEQUENCE</scope>
</reference>